<dbReference type="RefSeq" id="WP_117581364.1">
    <property type="nucleotide sequence ID" value="NZ_QUSL01000011.1"/>
</dbReference>
<evidence type="ECO:0000313" key="3">
    <source>
        <dbReference type="Proteomes" id="UP000261032"/>
    </source>
</evidence>
<dbReference type="Proteomes" id="UP000261032">
    <property type="component" value="Unassembled WGS sequence"/>
</dbReference>
<organism evidence="2 3">
    <name type="scientific">Thomasclavelia ramosa</name>
    <dbReference type="NCBI Taxonomy" id="1547"/>
    <lineage>
        <taxon>Bacteria</taxon>
        <taxon>Bacillati</taxon>
        <taxon>Bacillota</taxon>
        <taxon>Erysipelotrichia</taxon>
        <taxon>Erysipelotrichales</taxon>
        <taxon>Coprobacillaceae</taxon>
        <taxon>Thomasclavelia</taxon>
    </lineage>
</organism>
<gene>
    <name evidence="2" type="ORF">DXB93_08760</name>
</gene>
<name>A0A3E3ED51_9FIRM</name>
<reference evidence="2 3" key="1">
    <citation type="submission" date="2018-08" db="EMBL/GenBank/DDBJ databases">
        <title>A genome reference for cultivated species of the human gut microbiota.</title>
        <authorList>
            <person name="Zou Y."/>
            <person name="Xue W."/>
            <person name="Luo G."/>
        </authorList>
    </citation>
    <scope>NUCLEOTIDE SEQUENCE [LARGE SCALE GENOMIC DNA]</scope>
    <source>
        <strain evidence="2 3">OM06-4</strain>
    </source>
</reference>
<evidence type="ECO:0000259" key="1">
    <source>
        <dbReference type="Pfam" id="PF00882"/>
    </source>
</evidence>
<accession>A0A3E3ED51</accession>
<dbReference type="Pfam" id="PF00882">
    <property type="entry name" value="Zn_dep_PLPC"/>
    <property type="match status" value="1"/>
</dbReference>
<dbReference type="InterPro" id="IPR029002">
    <property type="entry name" value="PLPC/GPLD1"/>
</dbReference>
<proteinExistence type="predicted"/>
<dbReference type="EMBL" id="QUSL01000011">
    <property type="protein sequence ID" value="RGD85452.1"/>
    <property type="molecule type" value="Genomic_DNA"/>
</dbReference>
<dbReference type="AlphaFoldDB" id="A0A3E3ED51"/>
<feature type="domain" description="Phospholipase C/D" evidence="1">
    <location>
        <begin position="7"/>
        <end position="170"/>
    </location>
</feature>
<sequence length="261" mass="31154">MPAAYSHYRLGQLVLDELNQPLKHVLETNQDLFDIGLHGPDILFYNRPYIHSKINRLGSAMHKERADIFFYQALEILKETKSAPQFAYLCGFICHYILDSNCHPYINTIIKETGVTHFEIETELDRYFMVKDRLDPLRTKLTDHIKVNDHTLNNIEPYFKATKKELYKSLKGMKFYDRLLLAPQFYKRGLIYLVLKITFTYKRFQGFVVNYRPNKLVDPYLEKLESLFNQSISELYEAIYNFIDVIKYDRSLSYRFEHNFK</sequence>
<evidence type="ECO:0000313" key="2">
    <source>
        <dbReference type="EMBL" id="RGD85452.1"/>
    </source>
</evidence>
<comment type="caution">
    <text evidence="2">The sequence shown here is derived from an EMBL/GenBank/DDBJ whole genome shotgun (WGS) entry which is preliminary data.</text>
</comment>
<protein>
    <recommendedName>
        <fullName evidence="1">Phospholipase C/D domain-containing protein</fullName>
    </recommendedName>
</protein>